<dbReference type="InterPro" id="IPR050090">
    <property type="entry name" value="Tyrosine_recombinase_XerCD"/>
</dbReference>
<dbReference type="GO" id="GO:0015074">
    <property type="term" value="P:DNA integration"/>
    <property type="evidence" value="ECO:0007669"/>
    <property type="project" value="InterPro"/>
</dbReference>
<organism evidence="4 5">
    <name type="scientific">Actinomarinicola tropica</name>
    <dbReference type="NCBI Taxonomy" id="2789776"/>
    <lineage>
        <taxon>Bacteria</taxon>
        <taxon>Bacillati</taxon>
        <taxon>Actinomycetota</taxon>
        <taxon>Acidimicrobiia</taxon>
        <taxon>Acidimicrobiales</taxon>
        <taxon>Iamiaceae</taxon>
        <taxon>Actinomarinicola</taxon>
    </lineage>
</organism>
<dbReference type="GO" id="GO:0003677">
    <property type="term" value="F:DNA binding"/>
    <property type="evidence" value="ECO:0007669"/>
    <property type="project" value="InterPro"/>
</dbReference>
<evidence type="ECO:0000259" key="3">
    <source>
        <dbReference type="PROSITE" id="PS51898"/>
    </source>
</evidence>
<accession>A0A5Q2REZ1</accession>
<keyword evidence="1" id="KW-0233">DNA recombination</keyword>
<gene>
    <name evidence="4" type="ORF">GH723_03245</name>
</gene>
<sequence length="195" mass="21392">MSSTPSLGCLNRWAAWSSISNGSSSSRRSRSNGSGTRASVLQPDTSAYPSTPGRSPPLLLPTRSIQRPVARTIADVKTGSARRTIDLDERTVDALRSWRLVREQEATLAGLKVSEDETVFACPDGSLTHPDYFSQVFDRHLATSELPRIRFHDLRHTLATILLKAGVHVKVVSERLGHSSPAFTMTVYQHVIPGM</sequence>
<dbReference type="KEGG" id="atq:GH723_03245"/>
<dbReference type="Gene3D" id="1.10.443.10">
    <property type="entry name" value="Intergrase catalytic core"/>
    <property type="match status" value="1"/>
</dbReference>
<evidence type="ECO:0000256" key="1">
    <source>
        <dbReference type="ARBA" id="ARBA00023172"/>
    </source>
</evidence>
<evidence type="ECO:0000256" key="2">
    <source>
        <dbReference type="SAM" id="MobiDB-lite"/>
    </source>
</evidence>
<feature type="compositionally biased region" description="Polar residues" evidence="2">
    <location>
        <begin position="36"/>
        <end position="53"/>
    </location>
</feature>
<feature type="compositionally biased region" description="Low complexity" evidence="2">
    <location>
        <begin position="19"/>
        <end position="35"/>
    </location>
</feature>
<feature type="region of interest" description="Disordered" evidence="2">
    <location>
        <begin position="19"/>
        <end position="61"/>
    </location>
</feature>
<dbReference type="PANTHER" id="PTHR30349:SF64">
    <property type="entry name" value="PROPHAGE INTEGRASE INTD-RELATED"/>
    <property type="match status" value="1"/>
</dbReference>
<keyword evidence="5" id="KW-1185">Reference proteome</keyword>
<dbReference type="Pfam" id="PF00589">
    <property type="entry name" value="Phage_integrase"/>
    <property type="match status" value="1"/>
</dbReference>
<dbReference type="InterPro" id="IPR002104">
    <property type="entry name" value="Integrase_catalytic"/>
</dbReference>
<reference evidence="4 5" key="1">
    <citation type="submission" date="2019-11" db="EMBL/GenBank/DDBJ databases">
        <authorList>
            <person name="He Y."/>
        </authorList>
    </citation>
    <scope>NUCLEOTIDE SEQUENCE [LARGE SCALE GENOMIC DNA]</scope>
    <source>
        <strain evidence="4 5">SCSIO 58843</strain>
    </source>
</reference>
<dbReference type="GO" id="GO:0006310">
    <property type="term" value="P:DNA recombination"/>
    <property type="evidence" value="ECO:0007669"/>
    <property type="project" value="UniProtKB-KW"/>
</dbReference>
<feature type="domain" description="Tyr recombinase" evidence="3">
    <location>
        <begin position="1"/>
        <end position="195"/>
    </location>
</feature>
<dbReference type="InterPro" id="IPR011010">
    <property type="entry name" value="DNA_brk_join_enz"/>
</dbReference>
<dbReference type="AlphaFoldDB" id="A0A5Q2REZ1"/>
<evidence type="ECO:0000313" key="4">
    <source>
        <dbReference type="EMBL" id="QGG94194.1"/>
    </source>
</evidence>
<name>A0A5Q2REZ1_9ACTN</name>
<dbReference type="EMBL" id="CP045851">
    <property type="protein sequence ID" value="QGG94194.1"/>
    <property type="molecule type" value="Genomic_DNA"/>
</dbReference>
<dbReference type="InterPro" id="IPR013762">
    <property type="entry name" value="Integrase-like_cat_sf"/>
</dbReference>
<proteinExistence type="predicted"/>
<dbReference type="PROSITE" id="PS51898">
    <property type="entry name" value="TYR_RECOMBINASE"/>
    <property type="match status" value="1"/>
</dbReference>
<dbReference type="PANTHER" id="PTHR30349">
    <property type="entry name" value="PHAGE INTEGRASE-RELATED"/>
    <property type="match status" value="1"/>
</dbReference>
<dbReference type="SUPFAM" id="SSF56349">
    <property type="entry name" value="DNA breaking-rejoining enzymes"/>
    <property type="match status" value="1"/>
</dbReference>
<protein>
    <submittedName>
        <fullName evidence="4">Tyrosine-type recombinase/integrase</fullName>
    </submittedName>
</protein>
<evidence type="ECO:0000313" key="5">
    <source>
        <dbReference type="Proteomes" id="UP000334019"/>
    </source>
</evidence>
<dbReference type="Proteomes" id="UP000334019">
    <property type="component" value="Chromosome"/>
</dbReference>
<dbReference type="CDD" id="cd01189">
    <property type="entry name" value="INT_ICEBs1_C_like"/>
    <property type="match status" value="1"/>
</dbReference>